<dbReference type="AlphaFoldDB" id="A0A373FMV0"/>
<evidence type="ECO:0000256" key="1">
    <source>
        <dbReference type="ARBA" id="ARBA00006987"/>
    </source>
</evidence>
<dbReference type="SUPFAM" id="SSF53850">
    <property type="entry name" value="Periplasmic binding protein-like II"/>
    <property type="match status" value="1"/>
</dbReference>
<dbReference type="Proteomes" id="UP000261948">
    <property type="component" value="Unassembled WGS sequence"/>
</dbReference>
<keyword evidence="4" id="KW-1185">Reference proteome</keyword>
<dbReference type="PANTHER" id="PTHR42928:SF5">
    <property type="entry name" value="BLR1237 PROTEIN"/>
    <property type="match status" value="1"/>
</dbReference>
<dbReference type="Pfam" id="PF03401">
    <property type="entry name" value="TctC"/>
    <property type="match status" value="1"/>
</dbReference>
<dbReference type="EMBL" id="QURR01000009">
    <property type="protein sequence ID" value="RGE45488.1"/>
    <property type="molecule type" value="Genomic_DNA"/>
</dbReference>
<feature type="chain" id="PRO_5016672419" evidence="2">
    <location>
        <begin position="27"/>
        <end position="322"/>
    </location>
</feature>
<name>A0A373FMV0_COMTE</name>
<evidence type="ECO:0000256" key="2">
    <source>
        <dbReference type="SAM" id="SignalP"/>
    </source>
</evidence>
<protein>
    <submittedName>
        <fullName evidence="3">Tripartite tricarboxylate transporter substrate binding protein</fullName>
    </submittedName>
</protein>
<organism evidence="3 4">
    <name type="scientific">Comamonas testosteroni</name>
    <name type="common">Pseudomonas testosteroni</name>
    <dbReference type="NCBI Taxonomy" id="285"/>
    <lineage>
        <taxon>Bacteria</taxon>
        <taxon>Pseudomonadati</taxon>
        <taxon>Pseudomonadota</taxon>
        <taxon>Betaproteobacteria</taxon>
        <taxon>Burkholderiales</taxon>
        <taxon>Comamonadaceae</taxon>
        <taxon>Comamonas</taxon>
    </lineage>
</organism>
<accession>A0A373FMV0</accession>
<dbReference type="Gene3D" id="3.40.190.150">
    <property type="entry name" value="Bordetella uptake gene, domain 1"/>
    <property type="match status" value="1"/>
</dbReference>
<evidence type="ECO:0000313" key="4">
    <source>
        <dbReference type="Proteomes" id="UP000261948"/>
    </source>
</evidence>
<keyword evidence="2" id="KW-0732">Signal</keyword>
<dbReference type="CDD" id="cd07012">
    <property type="entry name" value="PBP2_Bug_TTT"/>
    <property type="match status" value="1"/>
</dbReference>
<dbReference type="InterPro" id="IPR042100">
    <property type="entry name" value="Bug_dom1"/>
</dbReference>
<evidence type="ECO:0000313" key="3">
    <source>
        <dbReference type="EMBL" id="RGE45488.1"/>
    </source>
</evidence>
<dbReference type="Gene3D" id="3.40.190.10">
    <property type="entry name" value="Periplasmic binding protein-like II"/>
    <property type="match status" value="1"/>
</dbReference>
<dbReference type="PIRSF" id="PIRSF017082">
    <property type="entry name" value="YflP"/>
    <property type="match status" value="1"/>
</dbReference>
<gene>
    <name evidence="3" type="ORF">DZC30_09270</name>
</gene>
<reference evidence="3 4" key="1">
    <citation type="submission" date="2018-08" db="EMBL/GenBank/DDBJ databases">
        <title>Comamonas testosteroni strain SWCO2.</title>
        <authorList>
            <person name="Jiang N."/>
            <person name="Zhang X.Z."/>
        </authorList>
    </citation>
    <scope>NUCLEOTIDE SEQUENCE [LARGE SCALE GENOMIC DNA]</scope>
    <source>
        <strain evidence="3 4">SWCO2</strain>
    </source>
</reference>
<dbReference type="PANTHER" id="PTHR42928">
    <property type="entry name" value="TRICARBOXYLATE-BINDING PROTEIN"/>
    <property type="match status" value="1"/>
</dbReference>
<sequence length="322" mass="33644">MLKSAMVIRCCAVLAGLWLCSSLALASPSARPVRIIVGFGAGGAMDTLARAVAAKLAERLQRPVYVENRAGAGGGIAAAYVAQARADGNTLLLASPGEIFVNRIYNKSLRSSGVAGLVPVAKISFSPLVLVTTNESGIHQVSDIAGAAAKNPQGLSFASSGIGSLQHLVGDRLSKDLGVGLVHIPYSGASTATASLLGHQVDLLFAGLAPVAPYIQNRKLRVLGIASSQRSMKFPDVPTLQEKGVTGRSVEYWQGVFLPRGAPAELAYSLSDELAAMLKDASFVRQLDALGFETAFRSSGEFGSFLRTEEQNYQAIASALKL</sequence>
<proteinExistence type="inferred from homology"/>
<dbReference type="InterPro" id="IPR005064">
    <property type="entry name" value="BUG"/>
</dbReference>
<feature type="signal peptide" evidence="2">
    <location>
        <begin position="1"/>
        <end position="26"/>
    </location>
</feature>
<comment type="caution">
    <text evidence="3">The sequence shown here is derived from an EMBL/GenBank/DDBJ whole genome shotgun (WGS) entry which is preliminary data.</text>
</comment>
<dbReference type="OrthoDB" id="9780943at2"/>
<comment type="similarity">
    <text evidence="1">Belongs to the UPF0065 (bug) family.</text>
</comment>